<dbReference type="Proteomes" id="UP000814140">
    <property type="component" value="Unassembled WGS sequence"/>
</dbReference>
<gene>
    <name evidence="1" type="ORF">BV25DRAFT_1820010</name>
</gene>
<reference evidence="1" key="2">
    <citation type="journal article" date="2022" name="New Phytol.">
        <title>Evolutionary transition to the ectomycorrhizal habit in the genomes of a hyperdiverse lineage of mushroom-forming fungi.</title>
        <authorList>
            <person name="Looney B."/>
            <person name="Miyauchi S."/>
            <person name="Morin E."/>
            <person name="Drula E."/>
            <person name="Courty P.E."/>
            <person name="Kohler A."/>
            <person name="Kuo A."/>
            <person name="LaButti K."/>
            <person name="Pangilinan J."/>
            <person name="Lipzen A."/>
            <person name="Riley R."/>
            <person name="Andreopoulos W."/>
            <person name="He G."/>
            <person name="Johnson J."/>
            <person name="Nolan M."/>
            <person name="Tritt A."/>
            <person name="Barry K.W."/>
            <person name="Grigoriev I.V."/>
            <person name="Nagy L.G."/>
            <person name="Hibbett D."/>
            <person name="Henrissat B."/>
            <person name="Matheny P.B."/>
            <person name="Labbe J."/>
            <person name="Martin F.M."/>
        </authorList>
    </citation>
    <scope>NUCLEOTIDE SEQUENCE</scope>
    <source>
        <strain evidence="1">HHB10654</strain>
    </source>
</reference>
<reference evidence="1" key="1">
    <citation type="submission" date="2021-03" db="EMBL/GenBank/DDBJ databases">
        <authorList>
            <consortium name="DOE Joint Genome Institute"/>
            <person name="Ahrendt S."/>
            <person name="Looney B.P."/>
            <person name="Miyauchi S."/>
            <person name="Morin E."/>
            <person name="Drula E."/>
            <person name="Courty P.E."/>
            <person name="Chicoki N."/>
            <person name="Fauchery L."/>
            <person name="Kohler A."/>
            <person name="Kuo A."/>
            <person name="Labutti K."/>
            <person name="Pangilinan J."/>
            <person name="Lipzen A."/>
            <person name="Riley R."/>
            <person name="Andreopoulos W."/>
            <person name="He G."/>
            <person name="Johnson J."/>
            <person name="Barry K.W."/>
            <person name="Grigoriev I.V."/>
            <person name="Nagy L."/>
            <person name="Hibbett D."/>
            <person name="Henrissat B."/>
            <person name="Matheny P.B."/>
            <person name="Labbe J."/>
            <person name="Martin F."/>
        </authorList>
    </citation>
    <scope>NUCLEOTIDE SEQUENCE</scope>
    <source>
        <strain evidence="1">HHB10654</strain>
    </source>
</reference>
<sequence length="142" mass="16147">MAQRSYPTPSSGLPPVTDRGTFPSIGIAFHAHPTRKAISNVIWSLVVTNHRYQDGQAYIYTVTWNSRGTRAWTLHTRRGSVPDPAQVENWIGMVHIADVNMPLEQLLERIRPPLPQWDHPTNNSKWVLRTLDRTGSSTVWPN</sequence>
<evidence type="ECO:0000313" key="2">
    <source>
        <dbReference type="Proteomes" id="UP000814140"/>
    </source>
</evidence>
<evidence type="ECO:0000313" key="1">
    <source>
        <dbReference type="EMBL" id="KAI0066896.1"/>
    </source>
</evidence>
<protein>
    <submittedName>
        <fullName evidence="1">Uncharacterized protein</fullName>
    </submittedName>
</protein>
<keyword evidence="2" id="KW-1185">Reference proteome</keyword>
<name>A0ACB8TEQ2_9AGAM</name>
<accession>A0ACB8TEQ2</accession>
<proteinExistence type="predicted"/>
<dbReference type="EMBL" id="MU277191">
    <property type="protein sequence ID" value="KAI0066896.1"/>
    <property type="molecule type" value="Genomic_DNA"/>
</dbReference>
<organism evidence="1 2">
    <name type="scientific">Artomyces pyxidatus</name>
    <dbReference type="NCBI Taxonomy" id="48021"/>
    <lineage>
        <taxon>Eukaryota</taxon>
        <taxon>Fungi</taxon>
        <taxon>Dikarya</taxon>
        <taxon>Basidiomycota</taxon>
        <taxon>Agaricomycotina</taxon>
        <taxon>Agaricomycetes</taxon>
        <taxon>Russulales</taxon>
        <taxon>Auriscalpiaceae</taxon>
        <taxon>Artomyces</taxon>
    </lineage>
</organism>
<comment type="caution">
    <text evidence="1">The sequence shown here is derived from an EMBL/GenBank/DDBJ whole genome shotgun (WGS) entry which is preliminary data.</text>
</comment>